<sequence length="142" mass="15820">MAIEELSGNFQPVLRDNGKSLLSLANAQPSTSDIDRSNDSTVVEIAQQPVNRNAKADSNTRQLEEAKTEIEDLQEFNQQISRSLQFRVDDELGVTVVKVVDKATDELIRQFPPEELLNLSRRLKDLSEEGILASGVLLQEKA</sequence>
<keyword evidence="1" id="KW-0175">Coiled coil</keyword>
<dbReference type="SUPFAM" id="SSF160214">
    <property type="entry name" value="FlaG-like"/>
    <property type="match status" value="1"/>
</dbReference>
<dbReference type="PANTHER" id="PTHR37166">
    <property type="entry name" value="PROTEIN FLAG"/>
    <property type="match status" value="1"/>
</dbReference>
<reference evidence="2 3" key="1">
    <citation type="submission" date="2019-06" db="EMBL/GenBank/DDBJ databases">
        <title>Draft genome of Aliikangiella marina GYP-15.</title>
        <authorList>
            <person name="Wang G."/>
        </authorList>
    </citation>
    <scope>NUCLEOTIDE SEQUENCE [LARGE SCALE GENOMIC DNA]</scope>
    <source>
        <strain evidence="2 3">GYP-15</strain>
    </source>
</reference>
<evidence type="ECO:0000256" key="1">
    <source>
        <dbReference type="SAM" id="Coils"/>
    </source>
</evidence>
<evidence type="ECO:0000313" key="2">
    <source>
        <dbReference type="EMBL" id="TQV75317.1"/>
    </source>
</evidence>
<keyword evidence="2" id="KW-0282">Flagellum</keyword>
<dbReference type="OrthoDB" id="5741693at2"/>
<protein>
    <submittedName>
        <fullName evidence="2">Flagellar protein FlaG</fullName>
    </submittedName>
</protein>
<evidence type="ECO:0000313" key="3">
    <source>
        <dbReference type="Proteomes" id="UP000317839"/>
    </source>
</evidence>
<gene>
    <name evidence="2" type="ORF">FLL45_10310</name>
</gene>
<proteinExistence type="predicted"/>
<dbReference type="AlphaFoldDB" id="A0A545TDL7"/>
<dbReference type="EMBL" id="VIKR01000002">
    <property type="protein sequence ID" value="TQV75317.1"/>
    <property type="molecule type" value="Genomic_DNA"/>
</dbReference>
<keyword evidence="2" id="KW-0969">Cilium</keyword>
<comment type="caution">
    <text evidence="2">The sequence shown here is derived from an EMBL/GenBank/DDBJ whole genome shotgun (WGS) entry which is preliminary data.</text>
</comment>
<organism evidence="2 3">
    <name type="scientific">Aliikangiella marina</name>
    <dbReference type="NCBI Taxonomy" id="1712262"/>
    <lineage>
        <taxon>Bacteria</taxon>
        <taxon>Pseudomonadati</taxon>
        <taxon>Pseudomonadota</taxon>
        <taxon>Gammaproteobacteria</taxon>
        <taxon>Oceanospirillales</taxon>
        <taxon>Pleioneaceae</taxon>
        <taxon>Aliikangiella</taxon>
    </lineage>
</organism>
<dbReference type="RefSeq" id="WP_142941933.1">
    <property type="nucleotide sequence ID" value="NZ_VIKR01000002.1"/>
</dbReference>
<name>A0A545TDL7_9GAMM</name>
<accession>A0A545TDL7</accession>
<dbReference type="Pfam" id="PF03646">
    <property type="entry name" value="FlaG"/>
    <property type="match status" value="1"/>
</dbReference>
<keyword evidence="3" id="KW-1185">Reference proteome</keyword>
<dbReference type="InterPro" id="IPR005186">
    <property type="entry name" value="FlaG"/>
</dbReference>
<feature type="coiled-coil region" evidence="1">
    <location>
        <begin position="56"/>
        <end position="83"/>
    </location>
</feature>
<dbReference type="InterPro" id="IPR035924">
    <property type="entry name" value="FlaG-like_sf"/>
</dbReference>
<dbReference type="Proteomes" id="UP000317839">
    <property type="component" value="Unassembled WGS sequence"/>
</dbReference>
<dbReference type="PANTHER" id="PTHR37166:SF1">
    <property type="entry name" value="PROTEIN FLAG"/>
    <property type="match status" value="1"/>
</dbReference>
<keyword evidence="2" id="KW-0966">Cell projection</keyword>
<dbReference type="Gene3D" id="3.30.160.170">
    <property type="entry name" value="FlaG-like"/>
    <property type="match status" value="1"/>
</dbReference>